<dbReference type="AlphaFoldDB" id="A0A8S9WPL7"/>
<evidence type="ECO:0000313" key="4">
    <source>
        <dbReference type="Proteomes" id="UP000466442"/>
    </source>
</evidence>
<sequence length="331" mass="38030">MHVFADNVATKAPNTMSRDDDTQAPYQPQECRSVMRVREAYEEASQRMQEEPPDVTTAQAREQKALYILEAIGAGLEMVLQTRNPVIHKLQCQMAQQCAEELAAMLPEWHLRCQEMRELKERLEDEKTARQEAQAEYRRLYEQMVQIQQEEKVTQGNSSVENKFTMSTRSSNRSSHKPEQHKGTAASKPSTRPAACTIRRRFKTPQLRCPVCQQPTKKILAYRCSSCKEFWYRLIRRYVATGQLHTQCNHSHSEQNSKCAHCRRKRYEVIYSKFYPRKKLPIPSLIDSEDNDLREGEGCLPPGAISGGGREMTELASLRTSQNDAMVTSPS</sequence>
<feature type="region of interest" description="Disordered" evidence="2">
    <location>
        <begin position="151"/>
        <end position="195"/>
    </location>
</feature>
<feature type="coiled-coil region" evidence="1">
    <location>
        <begin position="106"/>
        <end position="150"/>
    </location>
</feature>
<evidence type="ECO:0000256" key="1">
    <source>
        <dbReference type="SAM" id="Coils"/>
    </source>
</evidence>
<proteinExistence type="predicted"/>
<keyword evidence="1" id="KW-0175">Coiled coil</keyword>
<comment type="caution">
    <text evidence="3">The sequence shown here is derived from an EMBL/GenBank/DDBJ whole genome shotgun (WGS) entry which is preliminary data.</text>
</comment>
<feature type="region of interest" description="Disordered" evidence="2">
    <location>
        <begin position="1"/>
        <end position="26"/>
    </location>
</feature>
<protein>
    <submittedName>
        <fullName evidence="3">Uncharacterized protein</fullName>
    </submittedName>
</protein>
<evidence type="ECO:0000313" key="3">
    <source>
        <dbReference type="EMBL" id="KAF6198129.1"/>
    </source>
</evidence>
<dbReference type="Proteomes" id="UP000466442">
    <property type="component" value="Linkage Group LG16"/>
</dbReference>
<evidence type="ECO:0000256" key="2">
    <source>
        <dbReference type="SAM" id="MobiDB-lite"/>
    </source>
</evidence>
<keyword evidence="4" id="KW-1185">Reference proteome</keyword>
<feature type="compositionally biased region" description="Polar residues" evidence="2">
    <location>
        <begin position="154"/>
        <end position="173"/>
    </location>
</feature>
<accession>A0A8S9WPL7</accession>
<organism evidence="3 4">
    <name type="scientific">Apolygus lucorum</name>
    <name type="common">Small green plant bug</name>
    <name type="synonym">Lygocoris lucorum</name>
    <dbReference type="NCBI Taxonomy" id="248454"/>
    <lineage>
        <taxon>Eukaryota</taxon>
        <taxon>Metazoa</taxon>
        <taxon>Ecdysozoa</taxon>
        <taxon>Arthropoda</taxon>
        <taxon>Hexapoda</taxon>
        <taxon>Insecta</taxon>
        <taxon>Pterygota</taxon>
        <taxon>Neoptera</taxon>
        <taxon>Paraneoptera</taxon>
        <taxon>Hemiptera</taxon>
        <taxon>Heteroptera</taxon>
        <taxon>Panheteroptera</taxon>
        <taxon>Cimicomorpha</taxon>
        <taxon>Miridae</taxon>
        <taxon>Mirini</taxon>
        <taxon>Apolygus</taxon>
    </lineage>
</organism>
<gene>
    <name evidence="3" type="ORF">GE061_007876</name>
</gene>
<name>A0A8S9WPL7_APOLU</name>
<dbReference type="EMBL" id="WIXP02000016">
    <property type="protein sequence ID" value="KAF6198129.1"/>
    <property type="molecule type" value="Genomic_DNA"/>
</dbReference>
<reference evidence="3" key="1">
    <citation type="journal article" date="2021" name="Mol. Ecol. Resour.">
        <title>Apolygus lucorum genome provides insights into omnivorousness and mesophyll feeding.</title>
        <authorList>
            <person name="Liu Y."/>
            <person name="Liu H."/>
            <person name="Wang H."/>
            <person name="Huang T."/>
            <person name="Liu B."/>
            <person name="Yang B."/>
            <person name="Yin L."/>
            <person name="Li B."/>
            <person name="Zhang Y."/>
            <person name="Zhang S."/>
            <person name="Jiang F."/>
            <person name="Zhang X."/>
            <person name="Ren Y."/>
            <person name="Wang B."/>
            <person name="Wang S."/>
            <person name="Lu Y."/>
            <person name="Wu K."/>
            <person name="Fan W."/>
            <person name="Wang G."/>
        </authorList>
    </citation>
    <scope>NUCLEOTIDE SEQUENCE</scope>
    <source>
        <strain evidence="3">12Hb</strain>
    </source>
</reference>